<dbReference type="eggNOG" id="COG1361">
    <property type="taxonomic scope" value="Bacteria"/>
</dbReference>
<proteinExistence type="predicted"/>
<gene>
    <name evidence="3" type="ordered locus">Tbd_0759</name>
</gene>
<dbReference type="InterPro" id="IPR046524">
    <property type="entry name" value="DUF6701"/>
</dbReference>
<evidence type="ECO:0000313" key="4">
    <source>
        <dbReference type="Proteomes" id="UP000008291"/>
    </source>
</evidence>
<dbReference type="NCBIfam" id="TIGR01451">
    <property type="entry name" value="B_ant_repeat"/>
    <property type="match status" value="1"/>
</dbReference>
<reference evidence="3 4" key="1">
    <citation type="journal article" date="2006" name="J. Bacteriol.">
        <title>The genome sequence of the obligately chemolithoautotrophic, facultatively anaerobic bacterium Thiobacillus denitrificans.</title>
        <authorList>
            <person name="Beller H.R."/>
            <person name="Chain P.S."/>
            <person name="Letain T.E."/>
            <person name="Chakicherla A."/>
            <person name="Larimer F.W."/>
            <person name="Richardson P.M."/>
            <person name="Coleman M.A."/>
            <person name="Wood A.P."/>
            <person name="Kelly D.P."/>
        </authorList>
    </citation>
    <scope>NUCLEOTIDE SEQUENCE [LARGE SCALE GENOMIC DNA]</scope>
    <source>
        <strain evidence="3 4">ATCC 25259</strain>
    </source>
</reference>
<dbReference type="AlphaFoldDB" id="Q3SKR3"/>
<name>Q3SKR3_THIDA</name>
<dbReference type="Gene3D" id="2.60.40.10">
    <property type="entry name" value="Immunoglobulins"/>
    <property type="match status" value="1"/>
</dbReference>
<feature type="domain" description="DUF6701" evidence="2">
    <location>
        <begin position="437"/>
        <end position="905"/>
    </location>
</feature>
<dbReference type="PANTHER" id="PTHR34819">
    <property type="entry name" value="LARGE CYSTEINE-RICH PERIPLASMIC PROTEIN OMCB"/>
    <property type="match status" value="1"/>
</dbReference>
<dbReference type="InterPro" id="IPR051172">
    <property type="entry name" value="Chlamydia_OmcB"/>
</dbReference>
<dbReference type="STRING" id="292415.Tbd_0759"/>
<dbReference type="eggNOG" id="COG3420">
    <property type="taxonomic scope" value="Bacteria"/>
</dbReference>
<protein>
    <submittedName>
        <fullName evidence="3">Uncharacterized protein</fullName>
    </submittedName>
</protein>
<dbReference type="InterPro" id="IPR013783">
    <property type="entry name" value="Ig-like_fold"/>
</dbReference>
<dbReference type="InterPro" id="IPR047589">
    <property type="entry name" value="DUF11_rpt"/>
</dbReference>
<dbReference type="InterPro" id="IPR001434">
    <property type="entry name" value="OmcB-like_DUF11"/>
</dbReference>
<dbReference type="KEGG" id="tbd:Tbd_0759"/>
<dbReference type="PANTHER" id="PTHR34819:SF3">
    <property type="entry name" value="CELL SURFACE PROTEIN"/>
    <property type="match status" value="1"/>
</dbReference>
<dbReference type="RefSeq" id="WP_011311271.1">
    <property type="nucleotide sequence ID" value="NC_007404.1"/>
</dbReference>
<evidence type="ECO:0000259" key="2">
    <source>
        <dbReference type="Pfam" id="PF20419"/>
    </source>
</evidence>
<evidence type="ECO:0000313" key="3">
    <source>
        <dbReference type="EMBL" id="AAZ96712.1"/>
    </source>
</evidence>
<dbReference type="Pfam" id="PF01345">
    <property type="entry name" value="DUF11"/>
    <property type="match status" value="1"/>
</dbReference>
<accession>Q3SKR3</accession>
<dbReference type="Proteomes" id="UP000008291">
    <property type="component" value="Chromosome"/>
</dbReference>
<dbReference type="HOGENOM" id="CLU_320019_0_0_4"/>
<dbReference type="EMBL" id="CP000116">
    <property type="protein sequence ID" value="AAZ96712.1"/>
    <property type="molecule type" value="Genomic_DNA"/>
</dbReference>
<dbReference type="OrthoDB" id="9790247at2"/>
<feature type="domain" description="DUF11" evidence="1">
    <location>
        <begin position="203"/>
        <end position="315"/>
    </location>
</feature>
<evidence type="ECO:0000259" key="1">
    <source>
        <dbReference type="Pfam" id="PF01345"/>
    </source>
</evidence>
<keyword evidence="4" id="KW-1185">Reference proteome</keyword>
<sequence>MKRTLGRKSLDRAVRLSRVLLGGFCATALLLVTAPALGAGQCSPEIGRATLNEYNHQDKFVEVKRLNVATAMTGWKVRVYSSAGGYAQRDFPATSGNACGEYHVFDLKAAPKDADIVLLDGNDDVVDILRVRDSSLPVGTPFYTPYPGCAFLSPPTDLEIDAARKGVDRTPDGVGPWRNTPGVGANSYETRCGGNTPAGAAADLRITKTAGAASILLGASVKFTVTVTNLGPNIGSTLIVTDTLPAGLTYVSHTASAGIYSVATGLWTLGSLAVGASQTLTLTASGNSVGTWTNTATVASDNRDPVTANNTASAGVTVINPAPAGFNAFESATPAGATTGVIRTKRAGSAFSLDVIAISGGAQDAWFNGNVRVELLGNTTTGVGLDARNCPASATLLQTVPAAALSGGRATLGFAAVSDAWKDVRVRIGYPASAPTVFACSNDNFAIRPERFEGVVVSDADSSTAGTARALDNLLVNGGVVHRAGRPFRIAARAVNAGGASTANYVDSPEADLAGCLLPSGTCTPGLLATGAWSVVGTGTVATMAATYSEVGAFAMTLVDRHFADVDAADSTPAERHVVSGAANVGRFVPDHFDLVAANTPVFKTFNDTTCGTRSFTYVGQPFGYATLPQATITAKNAGGGVTVNYAGALWKLAASGVTESYTAVTGTLDTGLIGTSAVSETGSGSGTLSPDANGLIAFARSLPLTPFSADVNLSLSVRDSAENGEPGNGVIETATPAQFPDIAFDSGDEIRFGRLVLRNAHGSELLPLPVAIETQHWTAAGFVRNAADFCTRLAANHVVLSNWQRNLVACETSSALSGRFNAGRGNLRFGAPGQNNSGSVDLVVRLDGVGGGSGCVGGATTPAVGADQSWLRGRWSGGAYDQDPAARASFGLHRGSRAQIYVRELY</sequence>
<organism evidence="3 4">
    <name type="scientific">Thiobacillus denitrificans (strain ATCC 25259 / T1)</name>
    <dbReference type="NCBI Taxonomy" id="292415"/>
    <lineage>
        <taxon>Bacteria</taxon>
        <taxon>Pseudomonadati</taxon>
        <taxon>Pseudomonadota</taxon>
        <taxon>Betaproteobacteria</taxon>
        <taxon>Nitrosomonadales</taxon>
        <taxon>Thiobacillaceae</taxon>
        <taxon>Thiobacillus</taxon>
    </lineage>
</organism>
<dbReference type="Pfam" id="PF20419">
    <property type="entry name" value="DUF6701"/>
    <property type="match status" value="1"/>
</dbReference>